<dbReference type="InterPro" id="IPR037523">
    <property type="entry name" value="VOC_core"/>
</dbReference>
<dbReference type="Gene3D" id="3.10.180.10">
    <property type="entry name" value="2,3-Dihydroxybiphenyl 1,2-Dioxygenase, domain 1"/>
    <property type="match status" value="1"/>
</dbReference>
<accession>A0ABW1IGU6</accession>
<evidence type="ECO:0000256" key="1">
    <source>
        <dbReference type="SAM" id="MobiDB-lite"/>
    </source>
</evidence>
<dbReference type="RefSeq" id="WP_379572177.1">
    <property type="nucleotide sequence ID" value="NZ_JBHSQK010000130.1"/>
</dbReference>
<dbReference type="Proteomes" id="UP001596119">
    <property type="component" value="Unassembled WGS sequence"/>
</dbReference>
<dbReference type="SUPFAM" id="SSF54593">
    <property type="entry name" value="Glyoxalase/Bleomycin resistance protein/Dihydroxybiphenyl dioxygenase"/>
    <property type="match status" value="1"/>
</dbReference>
<organism evidence="3 4">
    <name type="scientific">Pseudonocardia lutea</name>
    <dbReference type="NCBI Taxonomy" id="2172015"/>
    <lineage>
        <taxon>Bacteria</taxon>
        <taxon>Bacillati</taxon>
        <taxon>Actinomycetota</taxon>
        <taxon>Actinomycetes</taxon>
        <taxon>Pseudonocardiales</taxon>
        <taxon>Pseudonocardiaceae</taxon>
        <taxon>Pseudonocardia</taxon>
    </lineage>
</organism>
<feature type="domain" description="VOC" evidence="2">
    <location>
        <begin position="4"/>
        <end position="123"/>
    </location>
</feature>
<proteinExistence type="predicted"/>
<reference evidence="4" key="1">
    <citation type="journal article" date="2019" name="Int. J. Syst. Evol. Microbiol.">
        <title>The Global Catalogue of Microorganisms (GCM) 10K type strain sequencing project: providing services to taxonomists for standard genome sequencing and annotation.</title>
        <authorList>
            <consortium name="The Broad Institute Genomics Platform"/>
            <consortium name="The Broad Institute Genome Sequencing Center for Infectious Disease"/>
            <person name="Wu L."/>
            <person name="Ma J."/>
        </authorList>
    </citation>
    <scope>NUCLEOTIDE SEQUENCE [LARGE SCALE GENOMIC DNA]</scope>
    <source>
        <strain evidence="4">CGMCC 4.7397</strain>
    </source>
</reference>
<dbReference type="InterPro" id="IPR004360">
    <property type="entry name" value="Glyas_Fos-R_dOase_dom"/>
</dbReference>
<name>A0ABW1IGU6_9PSEU</name>
<evidence type="ECO:0000313" key="4">
    <source>
        <dbReference type="Proteomes" id="UP001596119"/>
    </source>
</evidence>
<dbReference type="EMBL" id="JBHSQK010000130">
    <property type="protein sequence ID" value="MFC5952876.1"/>
    <property type="molecule type" value="Genomic_DNA"/>
</dbReference>
<keyword evidence="4" id="KW-1185">Reference proteome</keyword>
<dbReference type="InterPro" id="IPR029068">
    <property type="entry name" value="Glyas_Bleomycin-R_OHBP_Dase"/>
</dbReference>
<protein>
    <submittedName>
        <fullName evidence="3">VOC family protein</fullName>
    </submittedName>
</protein>
<comment type="caution">
    <text evidence="3">The sequence shown here is derived from an EMBL/GenBank/DDBJ whole genome shotgun (WGS) entry which is preliminary data.</text>
</comment>
<evidence type="ECO:0000259" key="2">
    <source>
        <dbReference type="PROSITE" id="PS51819"/>
    </source>
</evidence>
<dbReference type="Pfam" id="PF00903">
    <property type="entry name" value="Glyoxalase"/>
    <property type="match status" value="1"/>
</dbReference>
<evidence type="ECO:0000313" key="3">
    <source>
        <dbReference type="EMBL" id="MFC5952876.1"/>
    </source>
</evidence>
<feature type="region of interest" description="Disordered" evidence="1">
    <location>
        <begin position="106"/>
        <end position="129"/>
    </location>
</feature>
<dbReference type="PROSITE" id="PS51819">
    <property type="entry name" value="VOC"/>
    <property type="match status" value="1"/>
</dbReference>
<sequence length="129" mass="13793">MTDVQASVRYLVEDVHSAARFYTEHLDFHEALDARPTLVVLERDALRLVLNGPGSTARQPTSSGVPTPGGWNRIQLVVDDLDGVVSRMRAGGVAFRTAVLQGRGGSQVLVDDPSGNPVEIFQPDPATGS</sequence>
<gene>
    <name evidence="3" type="ORF">ACFQH9_31915</name>
</gene>